<protein>
    <submittedName>
        <fullName evidence="2">Uncharacterized protein</fullName>
    </submittedName>
</protein>
<comment type="caution">
    <text evidence="2">The sequence shown here is derived from an EMBL/GenBank/DDBJ whole genome shotgun (WGS) entry which is preliminary data.</text>
</comment>
<organism evidence="2 3">
    <name type="scientific">Rhodofomes roseus</name>
    <dbReference type="NCBI Taxonomy" id="34475"/>
    <lineage>
        <taxon>Eukaryota</taxon>
        <taxon>Fungi</taxon>
        <taxon>Dikarya</taxon>
        <taxon>Basidiomycota</taxon>
        <taxon>Agaricomycotina</taxon>
        <taxon>Agaricomycetes</taxon>
        <taxon>Polyporales</taxon>
        <taxon>Rhodofomes</taxon>
    </lineage>
</organism>
<feature type="compositionally biased region" description="Low complexity" evidence="1">
    <location>
        <begin position="424"/>
        <end position="433"/>
    </location>
</feature>
<dbReference type="STRING" id="34475.A0A4Y9YVI6"/>
<accession>A0A4Y9YVI6</accession>
<evidence type="ECO:0000256" key="1">
    <source>
        <dbReference type="SAM" id="MobiDB-lite"/>
    </source>
</evidence>
<evidence type="ECO:0000313" key="2">
    <source>
        <dbReference type="EMBL" id="TFY65159.1"/>
    </source>
</evidence>
<evidence type="ECO:0000313" key="3">
    <source>
        <dbReference type="Proteomes" id="UP000298390"/>
    </source>
</evidence>
<reference evidence="2 3" key="1">
    <citation type="submission" date="2019-01" db="EMBL/GenBank/DDBJ databases">
        <title>Genome sequencing of the rare red list fungi Fomitopsis rosea.</title>
        <authorList>
            <person name="Buettner E."/>
            <person name="Kellner H."/>
        </authorList>
    </citation>
    <scope>NUCLEOTIDE SEQUENCE [LARGE SCALE GENOMIC DNA]</scope>
    <source>
        <strain evidence="2 3">DSM 105464</strain>
    </source>
</reference>
<dbReference type="EMBL" id="SEKV01000077">
    <property type="protein sequence ID" value="TFY65159.1"/>
    <property type="molecule type" value="Genomic_DNA"/>
</dbReference>
<feature type="compositionally biased region" description="Basic residues" evidence="1">
    <location>
        <begin position="437"/>
        <end position="449"/>
    </location>
</feature>
<dbReference type="AlphaFoldDB" id="A0A4Y9YVI6"/>
<sequence>MSRRQSYESDNTTRGKARKPRCLSACQIARNVKSFELWTAHQGCEEVGYDDVPREMRTVVHNVFDITSQLPKEWLGTTDTSRRMKTVLPPDFLGFMNTAGRAVPALFTSQVAENDSKQLLSELQIVFSAWNRIRKMRQSSRKWSEADFAANVYNVIRSPAVQQGDYRAQCSIALPQPLSVSRIKAGDLRVLNAKTASPDSSIFIPARHMSHLSYGSKSAYKVLQSLSKGKMSASGSIGGESSFRFQSTPCAKLPDTQGFEFASTYWEDKKHQYIEDAHRQNRMATASAVRQLHALGINAPVFGLVWAQGTVRAHVDWWETDPRSGQLMIRSAAYAGTNPSNRRTSGVFHEWNLEEPADILQVYLLIKKLDHWTVNGFLDRVIQGIEQLKVDVLRGHQLVPWKRKGDLAKVLEAKANAHQLKGTPRPSLSITPSSSPPKRRSRRRVPRSS</sequence>
<feature type="region of interest" description="Disordered" evidence="1">
    <location>
        <begin position="417"/>
        <end position="449"/>
    </location>
</feature>
<gene>
    <name evidence="2" type="ORF">EVJ58_g2166</name>
</gene>
<proteinExistence type="predicted"/>
<name>A0A4Y9YVI6_9APHY</name>
<dbReference type="Proteomes" id="UP000298390">
    <property type="component" value="Unassembled WGS sequence"/>
</dbReference>